<evidence type="ECO:0000313" key="1">
    <source>
        <dbReference type="EMBL" id="TGX80820.1"/>
    </source>
</evidence>
<organism evidence="1 2">
    <name type="scientific">Palleniella muris</name>
    <dbReference type="NCBI Taxonomy" id="3038145"/>
    <lineage>
        <taxon>Bacteria</taxon>
        <taxon>Pseudomonadati</taxon>
        <taxon>Bacteroidota</taxon>
        <taxon>Bacteroidia</taxon>
        <taxon>Bacteroidales</taxon>
        <taxon>Prevotellaceae</taxon>
        <taxon>Palleniella</taxon>
    </lineage>
</organism>
<keyword evidence="2" id="KW-1185">Reference proteome</keyword>
<reference evidence="1" key="1">
    <citation type="submission" date="2019-04" db="EMBL/GenBank/DDBJ databases">
        <title>Microbes associate with the intestines of laboratory mice.</title>
        <authorList>
            <person name="Navarre W."/>
            <person name="Wong E."/>
            <person name="Huang K."/>
            <person name="Tropini C."/>
            <person name="Ng K."/>
            <person name="Yu B."/>
        </authorList>
    </citation>
    <scope>NUCLEOTIDE SEQUENCE</scope>
    <source>
        <strain evidence="1">NM73_A23</strain>
    </source>
</reference>
<dbReference type="EMBL" id="SRZC01000021">
    <property type="protein sequence ID" value="TGX80820.1"/>
    <property type="molecule type" value="Genomic_DNA"/>
</dbReference>
<keyword evidence="1" id="KW-0378">Hydrolase</keyword>
<protein>
    <submittedName>
        <fullName evidence="1">Glycoside hydrolase family 2</fullName>
    </submittedName>
</protein>
<proteinExistence type="predicted"/>
<gene>
    <name evidence="1" type="ORF">E5358_11790</name>
</gene>
<dbReference type="Proteomes" id="UP000308886">
    <property type="component" value="Unassembled WGS sequence"/>
</dbReference>
<comment type="caution">
    <text evidence="1">The sequence shown here is derived from an EMBL/GenBank/DDBJ whole genome shotgun (WGS) entry which is preliminary data.</text>
</comment>
<name>A0AC61QMZ2_9BACT</name>
<accession>A0AC61QMZ2</accession>
<sequence>MRRLTSLLFLFSAFSIAPCSAQNIETQRVYISGTGCDDMKQWDFMCTDGRNSGKWTKIGVPSCWELQGFGTYQYGMKFYGKPRPAGIASETGKYKYEFQLPASWEGKQIFLCFEASMTDTYCEINGRKAGSKHKGGFSPFRYDVSDRVFFGKKKNRIEVTVNKESEEDAVNMAERRADYWNFGGIIRPVYLIAKPAHNIERVAIDARHDGQFICKAYLNHALENTFVSVEIRDLATKKVVANATETTRSSDFAEFNFKVNDIKPWSAETPNRYEAVFTLSRDNKPLHTEKQKFGFRTVEVRAHDGVYINGQKVMMKGVNRNSFRPESGRTLSKAKNIEDAELIKSMNMNAVRLSHAPADPEFYEACDSLGLYVMDEQPGWHWYHNTINGSKLVEAMVKRDHNHPSVIFWSNGNEGGFNMELDPVFHQFDLQKRTVVYPWANEHGLETKHYRSWGETQALLREPEIVMPTEFLHGLYDGGHGAGLYDYWVMMRKAPRCAGGYLWDFADQGVKRVDMDGMIDNVGNYGADGILGPHFEKEGSYYTIKEIWCPVQITNLETAFDNAVLNLDNQYDFLNLKDCKFKYAYKNMPQPGDKTKKATIVASGTLTGPDVAPHAQGILPLPRRDNVDVLEVTVIDNFGKELYTWSMKSNAAKTPATHKELKAAAISVSENDYSLTVTAAGKEYRFSKKDGSLVKASNFTIAGPSFICAKRSDRSQDGFYNHDDKEAEKKKTQYTTYMDQGAFTGFTVDADKATVKATYKHGSLESAEWTFLADGSVKLDYAYTFGGVVDEMGISFAYPESKVKSKEWVGDGPYRVWQNRLHGPQYGYWQNDYNDPVPGETFEYPEFKGYFANCSWMTLHTADGAVTIEPLGGFAPAAKAKTEARPGAVDYIGVYTPRDGRDHILYTLPETGIALLKVIPSVRNKVNTTDLNGPSAQVFWADQSQYTGSVILRFE</sequence>
<evidence type="ECO:0000313" key="2">
    <source>
        <dbReference type="Proteomes" id="UP000308886"/>
    </source>
</evidence>